<evidence type="ECO:0000256" key="4">
    <source>
        <dbReference type="SAM" id="MobiDB-lite"/>
    </source>
</evidence>
<keyword evidence="3" id="KW-1001">Plastid inner membrane</keyword>
<keyword evidence="6" id="KW-0934">Plastid</keyword>
<keyword evidence="5" id="KW-1133">Transmembrane helix</keyword>
<evidence type="ECO:0000256" key="5">
    <source>
        <dbReference type="SAM" id="Phobius"/>
    </source>
</evidence>
<feature type="transmembrane region" description="Helical" evidence="5">
    <location>
        <begin position="214"/>
        <end position="234"/>
    </location>
</feature>
<comment type="function">
    <text evidence="1">Involved in protein precursor import into chloroplasts. May be part of an intermediate translocation complex acting as a protein-conducting channel at the inner envelope.</text>
</comment>
<feature type="transmembrane region" description="Helical" evidence="5">
    <location>
        <begin position="26"/>
        <end position="46"/>
    </location>
</feature>
<feature type="transmembrane region" description="Helical" evidence="5">
    <location>
        <begin position="58"/>
        <end position="78"/>
    </location>
</feature>
<organism evidence="6">
    <name type="scientific">Baphia racemosa</name>
    <dbReference type="NCBI Taxonomy" id="143050"/>
    <lineage>
        <taxon>Eukaryota</taxon>
        <taxon>Viridiplantae</taxon>
        <taxon>Streptophyta</taxon>
        <taxon>Embryophyta</taxon>
        <taxon>Tracheophyta</taxon>
        <taxon>Spermatophyta</taxon>
        <taxon>Magnoliopsida</taxon>
        <taxon>eudicotyledons</taxon>
        <taxon>Gunneridae</taxon>
        <taxon>Pentapetalae</taxon>
        <taxon>rosids</taxon>
        <taxon>fabids</taxon>
        <taxon>Fabales</taxon>
        <taxon>Fabaceae</taxon>
        <taxon>Papilionoideae</taxon>
        <taxon>50 kb inversion clade</taxon>
        <taxon>Baphieae</taxon>
        <taxon>Baphia</taxon>
    </lineage>
</organism>
<dbReference type="PANTHER" id="PTHR33163:SF40">
    <property type="entry name" value="PROTEIN TIC 214"/>
    <property type="match status" value="1"/>
</dbReference>
<gene>
    <name evidence="6" type="primary">ycf1</name>
</gene>
<feature type="transmembrane region" description="Helical" evidence="5">
    <location>
        <begin position="84"/>
        <end position="103"/>
    </location>
</feature>
<evidence type="ECO:0000256" key="2">
    <source>
        <dbReference type="ARBA" id="ARBA00004478"/>
    </source>
</evidence>
<dbReference type="RefSeq" id="YP_009771881.1">
    <property type="nucleotide sequence ID" value="NC_047397.1"/>
</dbReference>
<dbReference type="Pfam" id="PF05758">
    <property type="entry name" value="Ycf1"/>
    <property type="match status" value="2"/>
</dbReference>
<evidence type="ECO:0000256" key="3">
    <source>
        <dbReference type="ARBA" id="ARBA00022780"/>
    </source>
</evidence>
<dbReference type="PANTHER" id="PTHR33163">
    <property type="entry name" value="PROTEIN TIC 214-RELATED"/>
    <property type="match status" value="1"/>
</dbReference>
<evidence type="ECO:0000313" key="6">
    <source>
        <dbReference type="EMBL" id="QIT02666.1"/>
    </source>
</evidence>
<accession>A0A6H0EMT9</accession>
<protein>
    <submittedName>
        <fullName evidence="6">Hypothetical chloroplast RF19</fullName>
    </submittedName>
</protein>
<comment type="subcellular location">
    <subcellularLocation>
        <location evidence="2">Plastid</location>
        <location evidence="2">Chloroplast inner membrane</location>
        <topology evidence="2">Multi-pass membrane protein</topology>
    </subcellularLocation>
</comment>
<dbReference type="GeneID" id="54613186"/>
<keyword evidence="5" id="KW-0472">Membrane</keyword>
<evidence type="ECO:0000256" key="1">
    <source>
        <dbReference type="ARBA" id="ARBA00002515"/>
    </source>
</evidence>
<dbReference type="GO" id="GO:0009706">
    <property type="term" value="C:chloroplast inner membrane"/>
    <property type="evidence" value="ECO:0007669"/>
    <property type="project" value="UniProtKB-SubCell"/>
</dbReference>
<feature type="transmembrane region" description="Helical" evidence="5">
    <location>
        <begin position="171"/>
        <end position="193"/>
    </location>
</feature>
<sequence>MIFQSFILDNLVSLCMKIMNSVVVVGLYYGFLTTFSIGPSYLFLLRARVMEERTEKKVSATTGFLTGQLMMFISIYYAPLHLALGRPHTITVITLPYLFFHFFSNNHKHFLNYGYKNPNSIRHFSIQRIFFKNLIFQLLTPPLLPSSMLIRLVNIYIFQCNNTFLFLTSSFMGWLIGHILFMKCLELILVWIQQNNSMKSNIPIRYKKYILSEFRIFFLKIFIVLLFITCLYYLGRIPLSFFTLTFTNKLSKIEEKSEIEIDKQRKISEKGKNSYKINEPEHKDIFVFQKPLVTILFDYKRWNRPLRYIKNDQFENIVRNETSQLYFHACQSDGKKRISFMYPPNLSTFLKMMQTKIYFFTKEKIDYDELSNYWSYTKKEKRKKLSKEFINRAAKVLDKEFFLDISKNQIRLCNDDTKTKYLTKLYDPLLTGPCRGRIKKDLSSSIKNETYTKKNIFINKIHGILLSINSNNRNGNYPEFKHQIYQFDKKPLLTEILIFVFNLISQFSEKSISSLNFEELFLFPKHKQVKIMDSEEKNRIIRLLFDAIKTDLNDKTIVSRKKDIGIKEISKKVPRWSYKLIDELEKLNVKNQVKNYQIRSRKAKLLVFSINKNLQNDDTYSDTRNTNDTDNEMELSLIRNSQQSDFRRDIIKGSIRAQRRKTVTWKLFQRSVHSPLFLDKITKPSFFSFDIFVPMNFFVMLKNWMRKKGEFKISDYTEEKTKKSEKKTTEEDKRKKKEKEEKEEKRRIEIREAWDSFIFTQAIRGFLLISQSILRKYILLPSLIITKNIVRILFFQFPEWSEDFRDWNREMYIKCTYNGVEVSETEVPPKWLTDGIQIKILFPFRLKPWHRSKLQSTEKEKDAMKKKKVKKKDFCFLTTLGIEVELPFSGYPRNRLSFFDPILKKLKKKIKKLKNDFFLVIKILNESKERAKWIIKSILKNLFFINEKRKQLSNFLFLFRFKKRYKLSESKKDSTISKNNLMTYESPITIQSINWTNFSLTEKKIKDLNAKTKTITNKLEKITKKNNTRGFITSESYINSNKTTYHAKRLELKKKILQILQRRNARLIRKSHSFFQFFIERVYLDIFLCIISIPRINVQLFIESTKKIINKSIYNNKANAERTDKTNKRSIIHFISIIQKYYNTRNTNLQNSCNVSSLSQAYVFFQLSQTQILNLYKYEFRTFFEYHGRSFFLKNEIKESFFGVQRIIFHSKLRHKNPPNSGMNQWTNWLKGHYQYVLSQNRWSRLVPQKWRNKISERCVAQKKDLTKCDSYEKTLLILYKKQQVDSLKKKKIVKQYRYDFLSYKSINYENNKNSYIYGYRSPLQTNKKQVIYYNYNMRKKKLFDITGDISIKNYIAEDTIIDMEKNLDRKYLDWVGRDVKILNRFISNLELWLFSKFWIFYNAYTSNPWIVPIQLLFFNFNVNQNVIENKNTTGKKKRIDLFRPSKKKRSLEFESLTRIQAKEEYADRVNLESYLSNKEKDIEDDYARSDRKKEYKNEIEAELSFLLIKYLGFQLNWKDSLNQRIMKNIKIYCLLILLRNLKEITITSIQKGELNLDIMVIHNQKGFTLMGLMKNNELMKRGILIIEPVRLSRKNNEQFLMYQTICLSLFHNSKRQIHINRRYSEKSYVDNKNFDKYITRTRDQKITENKEKKHYDLLVPETIFSARRRREFRILICFNPSNRNSVHRNTTYYNKNKVKNWCQVLAQNKDLDRDKKKLMNLKRFLWPNYRLEDLACINRYWFDTNDGSRFSIVRIHMYPRFKIC</sequence>
<name>A0A6H0EMT9_9FABA</name>
<keyword evidence="5" id="KW-0812">Transmembrane</keyword>
<dbReference type="EMBL" id="MN709882">
    <property type="protein sequence ID" value="QIT02666.1"/>
    <property type="molecule type" value="Genomic_DNA"/>
</dbReference>
<feature type="transmembrane region" description="Helical" evidence="5">
    <location>
        <begin position="134"/>
        <end position="159"/>
    </location>
</feature>
<reference evidence="6" key="1">
    <citation type="journal article" date="2020" name="Syst. Biol.">
        <title>Exploration of Plastid Phylogenomic Conflict Yields New Insights into the Deep Relationships of Leguminosae.</title>
        <authorList>
            <person name="Zhang R."/>
            <person name="Wang Y.H."/>
            <person name="Jin J.J."/>
            <person name="Stull G.W."/>
            <person name="Bruneau A."/>
            <person name="Cardoso D."/>
            <person name="de Queiroz L.P."/>
            <person name="Moore M.J."/>
            <person name="Zhang S.D."/>
            <person name="Chen S.Y."/>
            <person name="Wang J."/>
            <person name="Li D.Z."/>
            <person name="Yi T.S."/>
        </authorList>
    </citation>
    <scope>NUCLEOTIDE SEQUENCE</scope>
    <source>
        <tissue evidence="6">Fresh</tissue>
    </source>
</reference>
<geneLocation type="plastid" evidence="6"/>
<dbReference type="InterPro" id="IPR008896">
    <property type="entry name" value="TIC214"/>
</dbReference>
<proteinExistence type="predicted"/>
<feature type="region of interest" description="Disordered" evidence="4">
    <location>
        <begin position="722"/>
        <end position="742"/>
    </location>
</feature>